<dbReference type="SUPFAM" id="SSF55681">
    <property type="entry name" value="Class II aaRS and biotin synthetases"/>
    <property type="match status" value="1"/>
</dbReference>
<evidence type="ECO:0000256" key="4">
    <source>
        <dbReference type="ARBA" id="ARBA00022917"/>
    </source>
</evidence>
<evidence type="ECO:0000256" key="1">
    <source>
        <dbReference type="ARBA" id="ARBA00022598"/>
    </source>
</evidence>
<name>A0A2I1CS92_ASPC2</name>
<dbReference type="Gene3D" id="3.30.930.10">
    <property type="entry name" value="Bira Bifunctional Protein, Domain 2"/>
    <property type="match status" value="1"/>
</dbReference>
<sequence>MDTRVSIRNALLADTADKITVCGIVEEAIHEDPITLLVNDGSTISPIRAMLRENQVKDASVLSRGCTVQLHGTLQPPKQSTLCQGKSHVLVVNDYGILGPADSATFPLAQHGASTEFLDRNPHLRIRTPRYAHLARFRSAALSALSTFFDSHPDGPFYQVQLPMLTWTDCEGGAEVFAAPTQCSKREGMDMKDTYFGSRRYLNVSAVFHAEAFVQGLDRVWTLAPCWRAERTDGSRHLAEFWMLEVAMNYITTLEPLYGLMEETIHGIVTRLENSASGQEMLSQPGSNELRQRWDKLLTSKWPRITFAEATKLLEPIRAANGHASAPQSTAPRDISGEEEKYLCAHFDSPVFLTHFPSRIRLFQAAQSVGHIGDIPPGTEIDPEQTTEAFDLLLPGIGEICSGGLREHRLDVLIDTMRKKYFLRGQSKGHVEDQNAPADAKPYPYLHPGENIGSLEWFTDLRRWGTSPHGGFGIGFERLLQYLTGADTVKEVVSFPRYWGVCGC</sequence>
<dbReference type="VEuPathDB" id="FungiDB:P168DRAFT_275765"/>
<evidence type="ECO:0000259" key="6">
    <source>
        <dbReference type="PROSITE" id="PS50862"/>
    </source>
</evidence>
<dbReference type="OrthoDB" id="43906at2759"/>
<dbReference type="InterPro" id="IPR045864">
    <property type="entry name" value="aa-tRNA-synth_II/BPL/LPL"/>
</dbReference>
<dbReference type="PRINTS" id="PR01042">
    <property type="entry name" value="TRNASYNTHASP"/>
</dbReference>
<keyword evidence="3" id="KW-0067">ATP-binding</keyword>
<keyword evidence="8" id="KW-1185">Reference proteome</keyword>
<dbReference type="GO" id="GO:0004816">
    <property type="term" value="F:asparagine-tRNA ligase activity"/>
    <property type="evidence" value="ECO:0007669"/>
    <property type="project" value="TreeGrafter"/>
</dbReference>
<feature type="domain" description="Aminoacyl-transfer RNA synthetases class-II family profile" evidence="6">
    <location>
        <begin position="136"/>
        <end position="496"/>
    </location>
</feature>
<dbReference type="GO" id="GO:0005524">
    <property type="term" value="F:ATP binding"/>
    <property type="evidence" value="ECO:0007669"/>
    <property type="project" value="UniProtKB-KW"/>
</dbReference>
<dbReference type="RefSeq" id="XP_024689086.1">
    <property type="nucleotide sequence ID" value="XM_024835515.1"/>
</dbReference>
<dbReference type="PROSITE" id="PS50862">
    <property type="entry name" value="AA_TRNA_LIGASE_II"/>
    <property type="match status" value="1"/>
</dbReference>
<dbReference type="PANTHER" id="PTHR22594">
    <property type="entry name" value="ASPARTYL/LYSYL-TRNA SYNTHETASE"/>
    <property type="match status" value="1"/>
</dbReference>
<keyword evidence="1" id="KW-0436">Ligase</keyword>
<dbReference type="AlphaFoldDB" id="A0A2I1CS92"/>
<protein>
    <submittedName>
        <fullName evidence="7">Class II aaRS and biotin synthetase</fullName>
    </submittedName>
</protein>
<keyword evidence="4" id="KW-0648">Protein biosynthesis</keyword>
<accession>A0A2I1CS92</accession>
<dbReference type="GO" id="GO:0006421">
    <property type="term" value="P:asparaginyl-tRNA aminoacylation"/>
    <property type="evidence" value="ECO:0007669"/>
    <property type="project" value="TreeGrafter"/>
</dbReference>
<dbReference type="InterPro" id="IPR006195">
    <property type="entry name" value="aa-tRNA-synth_II"/>
</dbReference>
<organism evidence="7 8">
    <name type="scientific">Aspergillus campestris (strain IBT 28561)</name>
    <dbReference type="NCBI Taxonomy" id="1392248"/>
    <lineage>
        <taxon>Eukaryota</taxon>
        <taxon>Fungi</taxon>
        <taxon>Dikarya</taxon>
        <taxon>Ascomycota</taxon>
        <taxon>Pezizomycotina</taxon>
        <taxon>Eurotiomycetes</taxon>
        <taxon>Eurotiomycetidae</taxon>
        <taxon>Eurotiales</taxon>
        <taxon>Aspergillaceae</taxon>
        <taxon>Aspergillus</taxon>
        <taxon>Aspergillus subgen. Circumdati</taxon>
    </lineage>
</organism>
<reference evidence="7" key="1">
    <citation type="submission" date="2016-12" db="EMBL/GenBank/DDBJ databases">
        <title>The genomes of Aspergillus section Nigri reveals drivers in fungal speciation.</title>
        <authorList>
            <consortium name="DOE Joint Genome Institute"/>
            <person name="Vesth T.C."/>
            <person name="Nybo J."/>
            <person name="Theobald S."/>
            <person name="Brandl J."/>
            <person name="Frisvad J.C."/>
            <person name="Nielsen K.F."/>
            <person name="Lyhne E.K."/>
            <person name="Kogle M.E."/>
            <person name="Kuo A."/>
            <person name="Riley R."/>
            <person name="Clum A."/>
            <person name="Nolan M."/>
            <person name="Lipzen A."/>
            <person name="Salamov A."/>
            <person name="Henrissat B."/>
            <person name="Wiebenga A."/>
            <person name="De vries R.P."/>
            <person name="Grigoriev I.V."/>
            <person name="Mortensen U.H."/>
            <person name="Andersen M.R."/>
            <person name="Baker S.E."/>
        </authorList>
    </citation>
    <scope>NUCLEOTIDE SEQUENCE</scope>
    <source>
        <strain evidence="7">IBT 28561</strain>
    </source>
</reference>
<dbReference type="EMBL" id="MSFM01000014">
    <property type="protein sequence ID" value="PKY00492.1"/>
    <property type="molecule type" value="Genomic_DNA"/>
</dbReference>
<dbReference type="InterPro" id="IPR004364">
    <property type="entry name" value="Aa-tRNA-synt_II"/>
</dbReference>
<keyword evidence="2" id="KW-0547">Nucleotide-binding</keyword>
<dbReference type="InterPro" id="IPR002312">
    <property type="entry name" value="Asp/Asn-tRNA-synth_IIb"/>
</dbReference>
<evidence type="ECO:0000256" key="3">
    <source>
        <dbReference type="ARBA" id="ARBA00022840"/>
    </source>
</evidence>
<dbReference type="Proteomes" id="UP000234254">
    <property type="component" value="Unassembled WGS sequence"/>
</dbReference>
<gene>
    <name evidence="7" type="ORF">P168DRAFT_275765</name>
</gene>
<evidence type="ECO:0000256" key="2">
    <source>
        <dbReference type="ARBA" id="ARBA00022741"/>
    </source>
</evidence>
<dbReference type="PANTHER" id="PTHR22594:SF34">
    <property type="entry name" value="ASPARAGINE--TRNA LIGASE, MITOCHONDRIAL-RELATED"/>
    <property type="match status" value="1"/>
</dbReference>
<keyword evidence="5" id="KW-0030">Aminoacyl-tRNA synthetase</keyword>
<evidence type="ECO:0000313" key="8">
    <source>
        <dbReference type="Proteomes" id="UP000234254"/>
    </source>
</evidence>
<dbReference type="GO" id="GO:0005739">
    <property type="term" value="C:mitochondrion"/>
    <property type="evidence" value="ECO:0007669"/>
    <property type="project" value="TreeGrafter"/>
</dbReference>
<proteinExistence type="predicted"/>
<comment type="caution">
    <text evidence="7">The sequence shown here is derived from an EMBL/GenBank/DDBJ whole genome shotgun (WGS) entry which is preliminary data.</text>
</comment>
<dbReference type="GeneID" id="36543039"/>
<evidence type="ECO:0000256" key="5">
    <source>
        <dbReference type="ARBA" id="ARBA00023146"/>
    </source>
</evidence>
<dbReference type="Pfam" id="PF00152">
    <property type="entry name" value="tRNA-synt_2"/>
    <property type="match status" value="1"/>
</dbReference>
<evidence type="ECO:0000313" key="7">
    <source>
        <dbReference type="EMBL" id="PKY00492.1"/>
    </source>
</evidence>